<reference evidence="1 2" key="1">
    <citation type="journal article" date="2017" name="Microbes Environ.">
        <title>Discovery and Complete Genome Sequence of a Bacteriophage from an Obligate Intracellular Symbiont of a Cellulolytic Protist in the Termite Gut.</title>
        <authorList>
            <person name="Pramono A.K."/>
            <person name="Kuwahara H."/>
            <person name="Itoh T."/>
            <person name="Toyoda A."/>
            <person name="Yamada A."/>
            <person name="Hongoh Y."/>
        </authorList>
    </citation>
    <scope>NUCLEOTIDE SEQUENCE [LARGE SCALE GENOMIC DNA]</scope>
    <source>
        <strain evidence="1">ProJPt-Bp1</strain>
    </source>
</reference>
<organism evidence="1 2">
    <name type="scientific">Azobacteroides phage ProJPt-Bp1</name>
    <dbReference type="NCBI Taxonomy" id="1920526"/>
    <lineage>
        <taxon>Viruses</taxon>
        <taxon>Duplodnaviria</taxon>
        <taxon>Heunggongvirae</taxon>
        <taxon>Uroviricota</taxon>
        <taxon>Caudoviricetes</taxon>
        <taxon>Crassvirales</taxon>
        <taxon>Suoliviridae</taxon>
        <taxon>Dechshavirus</taxon>
        <taxon>Dechshavirus japanensis</taxon>
    </lineage>
</organism>
<evidence type="ECO:0000313" key="2">
    <source>
        <dbReference type="Proteomes" id="UP000222295"/>
    </source>
</evidence>
<dbReference type="RefSeq" id="YP_010088157.1">
    <property type="nucleotide sequence ID" value="NC_055706.1"/>
</dbReference>
<dbReference type="Proteomes" id="UP000222295">
    <property type="component" value="Segment"/>
</dbReference>
<accession>A0A1V1FY26</accession>
<dbReference type="GeneID" id="65105591"/>
<dbReference type="EMBL" id="AP017903">
    <property type="protein sequence ID" value="BAX03434.1"/>
    <property type="molecule type" value="Genomic_DNA"/>
</dbReference>
<keyword evidence="2" id="KW-1185">Reference proteome</keyword>
<protein>
    <submittedName>
        <fullName evidence="1">Uncharacterized protein</fullName>
    </submittedName>
</protein>
<dbReference type="KEGG" id="vg:65105591"/>
<evidence type="ECO:0000313" key="1">
    <source>
        <dbReference type="EMBL" id="BAX03434.1"/>
    </source>
</evidence>
<name>A0A1V1FY26_9CAUD</name>
<sequence>MKINIKALKDAFMTECNRVTNLSIGRDYFQDYEVASFLNNAYYNCVNKRLSILDERFMPAAARPQAPPGPSLASDQRIVQEMGDLYIGGQASLIETYNTPRGVNDQIAYKDTRHFAIPFINSAPLYLLTVQILEPGSSNTPAQAYICRPLTVSDAPKFTMLYRGQKYMPYMYYRIRKNVFAKAASNVCSGKPTEEFYVEINCPSAGGGKFVIAYEGIAMPPPITENDIAMESTANVAVLFGYEIAEEAAILAMRSMGEKH</sequence>
<proteinExistence type="predicted"/>